<dbReference type="EMBL" id="JBHTHQ010000012">
    <property type="protein sequence ID" value="MFD0704558.1"/>
    <property type="molecule type" value="Genomic_DNA"/>
</dbReference>
<evidence type="ECO:0000313" key="2">
    <source>
        <dbReference type="Proteomes" id="UP001597036"/>
    </source>
</evidence>
<keyword evidence="2" id="KW-1185">Reference proteome</keyword>
<gene>
    <name evidence="1" type="ORF">ACFQY8_02175</name>
</gene>
<reference evidence="2" key="1">
    <citation type="journal article" date="2019" name="Int. J. Syst. Evol. Microbiol.">
        <title>The Global Catalogue of Microorganisms (GCM) 10K type strain sequencing project: providing services to taxonomists for standard genome sequencing and annotation.</title>
        <authorList>
            <consortium name="The Broad Institute Genomics Platform"/>
            <consortium name="The Broad Institute Genome Sequencing Center for Infectious Disease"/>
            <person name="Wu L."/>
            <person name="Ma J."/>
        </authorList>
    </citation>
    <scope>NUCLEOTIDE SEQUENCE [LARGE SCALE GENOMIC DNA]</scope>
    <source>
        <strain evidence="2">CCM 8604</strain>
    </source>
</reference>
<comment type="caution">
    <text evidence="1">The sequence shown here is derived from an EMBL/GenBank/DDBJ whole genome shotgun (WGS) entry which is preliminary data.</text>
</comment>
<accession>A0ABW2Y2S2</accession>
<dbReference type="RefSeq" id="WP_377938152.1">
    <property type="nucleotide sequence ID" value="NZ_JBHTHQ010000012.1"/>
</dbReference>
<dbReference type="Proteomes" id="UP001597036">
    <property type="component" value="Unassembled WGS sequence"/>
</dbReference>
<protein>
    <submittedName>
        <fullName evidence="1">Uncharacterized protein</fullName>
    </submittedName>
</protein>
<evidence type="ECO:0000313" key="1">
    <source>
        <dbReference type="EMBL" id="MFD0704558.1"/>
    </source>
</evidence>
<name>A0ABW2Y2S2_9BIFI</name>
<organism evidence="1 2">
    <name type="scientific">Alloscardovia venturai</name>
    <dbReference type="NCBI Taxonomy" id="1769421"/>
    <lineage>
        <taxon>Bacteria</taxon>
        <taxon>Bacillati</taxon>
        <taxon>Actinomycetota</taxon>
        <taxon>Actinomycetes</taxon>
        <taxon>Bifidobacteriales</taxon>
        <taxon>Bifidobacteriaceae</taxon>
        <taxon>Alloscardovia</taxon>
    </lineage>
</organism>
<sequence length="42" mass="4734">MNKNVKFHFSALEILNSMIFIKSLYPFPGVHLLAHGDTTIST</sequence>
<proteinExistence type="predicted"/>